<sequence length="132" mass="15176">MTAHWAGAKKPRRGNSLDVDEWLKNTVRRCDQMPMIDILQSIAINLGRIPVFEPPGYNNLIKEFSQEYAIYKNMSMATKLWILVTGSHSAQRKFLARRTPFDCGSFIANMQSAYVVALLISPKHRWMESVMK</sequence>
<accession>A0A915CWZ3</accession>
<reference evidence="2" key="1">
    <citation type="submission" date="2022-11" db="UniProtKB">
        <authorList>
            <consortium name="WormBaseParasite"/>
        </authorList>
    </citation>
    <scope>IDENTIFICATION</scope>
</reference>
<organism evidence="1 2">
    <name type="scientific">Ditylenchus dipsaci</name>
    <dbReference type="NCBI Taxonomy" id="166011"/>
    <lineage>
        <taxon>Eukaryota</taxon>
        <taxon>Metazoa</taxon>
        <taxon>Ecdysozoa</taxon>
        <taxon>Nematoda</taxon>
        <taxon>Chromadorea</taxon>
        <taxon>Rhabditida</taxon>
        <taxon>Tylenchina</taxon>
        <taxon>Tylenchomorpha</taxon>
        <taxon>Sphaerularioidea</taxon>
        <taxon>Anguinidae</taxon>
        <taxon>Anguininae</taxon>
        <taxon>Ditylenchus</taxon>
    </lineage>
</organism>
<proteinExistence type="predicted"/>
<evidence type="ECO:0000313" key="2">
    <source>
        <dbReference type="WBParaSite" id="jg1355"/>
    </source>
</evidence>
<dbReference type="AlphaFoldDB" id="A0A915CWZ3"/>
<name>A0A915CWZ3_9BILA</name>
<keyword evidence="1" id="KW-1185">Reference proteome</keyword>
<protein>
    <submittedName>
        <fullName evidence="2">Ubiquitin-like protease family profile domain-containing protein</fullName>
    </submittedName>
</protein>
<dbReference type="WBParaSite" id="jg1355">
    <property type="protein sequence ID" value="jg1355"/>
    <property type="gene ID" value="jg1355"/>
</dbReference>
<dbReference type="Proteomes" id="UP000887574">
    <property type="component" value="Unplaced"/>
</dbReference>
<evidence type="ECO:0000313" key="1">
    <source>
        <dbReference type="Proteomes" id="UP000887574"/>
    </source>
</evidence>